<dbReference type="CDD" id="cd03801">
    <property type="entry name" value="GT4_PimA-like"/>
    <property type="match status" value="1"/>
</dbReference>
<protein>
    <submittedName>
        <fullName evidence="1">Glycosyltransferase</fullName>
    </submittedName>
</protein>
<proteinExistence type="predicted"/>
<dbReference type="GO" id="GO:0016740">
    <property type="term" value="F:transferase activity"/>
    <property type="evidence" value="ECO:0007669"/>
    <property type="project" value="UniProtKB-KW"/>
</dbReference>
<reference evidence="1 2" key="1">
    <citation type="journal article" date="2014" name="Genome Announc.">
        <title>Draft Genome Sequence of Lysobacter capsici AZ78, a Bacterium Antagonistic to Plant-Pathogenic Oomycetes.</title>
        <authorList>
            <person name="Puopolo G."/>
            <person name="Sonego P."/>
            <person name="Engelen K."/>
            <person name="Pertot I."/>
        </authorList>
    </citation>
    <scope>NUCLEOTIDE SEQUENCE [LARGE SCALE GENOMIC DNA]</scope>
    <source>
        <strain evidence="1 2">AZ78</strain>
    </source>
</reference>
<dbReference type="Gene3D" id="3.40.50.2000">
    <property type="entry name" value="Glycogen Phosphorylase B"/>
    <property type="match status" value="1"/>
</dbReference>
<comment type="caution">
    <text evidence="1">The sequence shown here is derived from an EMBL/GenBank/DDBJ whole genome shotgun (WGS) entry which is preliminary data.</text>
</comment>
<organism evidence="1 2">
    <name type="scientific">Lysobacter capsici AZ78</name>
    <dbReference type="NCBI Taxonomy" id="1444315"/>
    <lineage>
        <taxon>Bacteria</taxon>
        <taxon>Pseudomonadati</taxon>
        <taxon>Pseudomonadota</taxon>
        <taxon>Gammaproteobacteria</taxon>
        <taxon>Lysobacterales</taxon>
        <taxon>Lysobacteraceae</taxon>
        <taxon>Lysobacter</taxon>
    </lineage>
</organism>
<dbReference type="Pfam" id="PF13692">
    <property type="entry name" value="Glyco_trans_1_4"/>
    <property type="match status" value="1"/>
</dbReference>
<dbReference type="EMBL" id="JAJA02000001">
    <property type="protein sequence ID" value="KWS06575.1"/>
    <property type="molecule type" value="Genomic_DNA"/>
</dbReference>
<evidence type="ECO:0000313" key="1">
    <source>
        <dbReference type="EMBL" id="KWS06575.1"/>
    </source>
</evidence>
<gene>
    <name evidence="1" type="ORF">AZ78_4131</name>
</gene>
<dbReference type="PANTHER" id="PTHR46656">
    <property type="entry name" value="PUTATIVE-RELATED"/>
    <property type="match status" value="1"/>
</dbReference>
<evidence type="ECO:0000313" key="2">
    <source>
        <dbReference type="Proteomes" id="UP000023435"/>
    </source>
</evidence>
<keyword evidence="2" id="KW-1185">Reference proteome</keyword>
<dbReference type="SUPFAM" id="SSF53756">
    <property type="entry name" value="UDP-Glycosyltransferase/glycogen phosphorylase"/>
    <property type="match status" value="1"/>
</dbReference>
<accession>A0A120AHR6</accession>
<dbReference type="AlphaFoldDB" id="A0A120AHR6"/>
<name>A0A120AHR6_9GAMM</name>
<dbReference type="RefSeq" id="WP_235592252.1">
    <property type="nucleotide sequence ID" value="NZ_JAJA02000001.1"/>
</dbReference>
<dbReference type="Proteomes" id="UP000023435">
    <property type="component" value="Unassembled WGS sequence"/>
</dbReference>
<sequence length="450" mass="50161">MDFNFANGLLALSAWIRNQSWLQRIYRRLPQRVRNRVLFTLAHRASVRAKFPRTEAWSRPLPATAAQTPVVAPVAGSGVNIFGYMRGQFGLAESVRLYARALIGAGYPVALFDVAIDLPHGFDDHSLDAYIGEHTPHAISILFVNPDYLKPALEHIGQARLRGQRLIACWFWELQDIPADWLPAIELIDEIMVASDFVKDAFERVTDKPVFRVPLPLSPIPDSGLQRGDFGLPEDTFIFLCTFDFNSWVHRKNPFAAIEAFRRAFPEGRNDVQLLVKSSNGHRHPDKFLELLKVSAQDPRIVVRDEVIDRAHVHALQRCADVYVSLHRAEGFGLGLAECMAMGKAVIATNWSGNVDFMNEDNSCLVDYSLVPVGEGEYPHPPGAMWADADVDHAARQMRRLADDRGLVKQLGRRAAGDIAQYLSARAAADALIAHVESGSRRVISAAETQ</sequence>
<dbReference type="PANTHER" id="PTHR46656:SF3">
    <property type="entry name" value="PUTATIVE-RELATED"/>
    <property type="match status" value="1"/>
</dbReference>